<keyword evidence="12" id="KW-0443">Lipid metabolism</keyword>
<comment type="pathway">
    <text evidence="2">Glycerolipid metabolism; triacylglycerol biosynthesis.</text>
</comment>
<evidence type="ECO:0000256" key="3">
    <source>
        <dbReference type="ARBA" id="ARBA00005189"/>
    </source>
</evidence>
<sequence length="211" mass="24037">MRLPLLRQWLSMAGLEPATARNLLRRLRSPGCSTFLVPGGIAEMFLNDPDYEVVQLANRKGHALRAGSPIVPVYIFGQTQLFYTFSGRLQQLMRRLSRALRVSLIPFVGRSWLSPFVPLQNPLTVVVGRPINLDVAPVEAPTAEQIDALHAEFTAELQRIFDTYKGRHPGYSNKRLYVAGEDDVTRWGEEEVEAIRERRRLEQFHLFPAKL</sequence>
<keyword evidence="14" id="KW-0012">Acyltransferase</keyword>
<evidence type="ECO:0000256" key="4">
    <source>
        <dbReference type="ARBA" id="ARBA00005420"/>
    </source>
</evidence>
<dbReference type="GO" id="GO:0019432">
    <property type="term" value="P:triglyceride biosynthetic process"/>
    <property type="evidence" value="ECO:0007669"/>
    <property type="project" value="TreeGrafter"/>
</dbReference>
<keyword evidence="9" id="KW-0319">Glycerol metabolism</keyword>
<reference evidence="16" key="1">
    <citation type="journal article" date="2013" name="Nature">
        <title>Pan genome of the phytoplankton Emiliania underpins its global distribution.</title>
        <authorList>
            <person name="Read B.A."/>
            <person name="Kegel J."/>
            <person name="Klute M.J."/>
            <person name="Kuo A."/>
            <person name="Lefebvre S.C."/>
            <person name="Maumus F."/>
            <person name="Mayer C."/>
            <person name="Miller J."/>
            <person name="Monier A."/>
            <person name="Salamov A."/>
            <person name="Young J."/>
            <person name="Aguilar M."/>
            <person name="Claverie J.M."/>
            <person name="Frickenhaus S."/>
            <person name="Gonzalez K."/>
            <person name="Herman E.K."/>
            <person name="Lin Y.C."/>
            <person name="Napier J."/>
            <person name="Ogata H."/>
            <person name="Sarno A.F."/>
            <person name="Shmutz J."/>
            <person name="Schroeder D."/>
            <person name="de Vargas C."/>
            <person name="Verret F."/>
            <person name="von Dassow P."/>
            <person name="Valentin K."/>
            <person name="Van de Peer Y."/>
            <person name="Wheeler G."/>
            <person name="Dacks J.B."/>
            <person name="Delwiche C.F."/>
            <person name="Dyhrman S.T."/>
            <person name="Glockner G."/>
            <person name="John U."/>
            <person name="Richards T."/>
            <person name="Worden A.Z."/>
            <person name="Zhang X."/>
            <person name="Grigoriev I.V."/>
            <person name="Allen A.E."/>
            <person name="Bidle K."/>
            <person name="Borodovsky M."/>
            <person name="Bowler C."/>
            <person name="Brownlee C."/>
            <person name="Cock J.M."/>
            <person name="Elias M."/>
            <person name="Gladyshev V.N."/>
            <person name="Groth M."/>
            <person name="Guda C."/>
            <person name="Hadaegh A."/>
            <person name="Iglesias-Rodriguez M.D."/>
            <person name="Jenkins J."/>
            <person name="Jones B.M."/>
            <person name="Lawson T."/>
            <person name="Leese F."/>
            <person name="Lindquist E."/>
            <person name="Lobanov A."/>
            <person name="Lomsadze A."/>
            <person name="Malik S.B."/>
            <person name="Marsh M.E."/>
            <person name="Mackinder L."/>
            <person name="Mock T."/>
            <person name="Mueller-Roeber B."/>
            <person name="Pagarete A."/>
            <person name="Parker M."/>
            <person name="Probert I."/>
            <person name="Quesneville H."/>
            <person name="Raines C."/>
            <person name="Rensing S.A."/>
            <person name="Riano-Pachon D.M."/>
            <person name="Richier S."/>
            <person name="Rokitta S."/>
            <person name="Shiraiwa Y."/>
            <person name="Soanes D.M."/>
            <person name="van der Giezen M."/>
            <person name="Wahlund T.M."/>
            <person name="Williams B."/>
            <person name="Wilson W."/>
            <person name="Wolfe G."/>
            <person name="Wurch L.L."/>
        </authorList>
    </citation>
    <scope>NUCLEOTIDE SEQUENCE</scope>
</reference>
<dbReference type="PANTHER" id="PTHR12317">
    <property type="entry name" value="DIACYLGLYCEROL O-ACYLTRANSFERASE"/>
    <property type="match status" value="1"/>
</dbReference>
<keyword evidence="8" id="KW-0812">Transmembrane</keyword>
<keyword evidence="10" id="KW-0256">Endoplasmic reticulum</keyword>
<accession>A0A0D3IHB7</accession>
<evidence type="ECO:0000256" key="14">
    <source>
        <dbReference type="ARBA" id="ARBA00023315"/>
    </source>
</evidence>
<dbReference type="PaxDb" id="2903-EOD10652"/>
<dbReference type="AlphaFoldDB" id="A0A0D3IHB7"/>
<organism evidence="15 16">
    <name type="scientific">Emiliania huxleyi (strain CCMP1516)</name>
    <dbReference type="NCBI Taxonomy" id="280463"/>
    <lineage>
        <taxon>Eukaryota</taxon>
        <taxon>Haptista</taxon>
        <taxon>Haptophyta</taxon>
        <taxon>Prymnesiophyceae</taxon>
        <taxon>Isochrysidales</taxon>
        <taxon>Noelaerhabdaceae</taxon>
        <taxon>Emiliania</taxon>
    </lineage>
</organism>
<dbReference type="EC" id="2.3.1.20" evidence="5"/>
<dbReference type="GO" id="GO:0004144">
    <property type="term" value="F:diacylglycerol O-acyltransferase activity"/>
    <property type="evidence" value="ECO:0007669"/>
    <property type="project" value="UniProtKB-EC"/>
</dbReference>
<proteinExistence type="inferred from homology"/>
<dbReference type="GO" id="GO:0006071">
    <property type="term" value="P:glycerol metabolic process"/>
    <property type="evidence" value="ECO:0007669"/>
    <property type="project" value="UniProtKB-KW"/>
</dbReference>
<dbReference type="eggNOG" id="KOG0831">
    <property type="taxonomic scope" value="Eukaryota"/>
</dbReference>
<evidence type="ECO:0000256" key="11">
    <source>
        <dbReference type="ARBA" id="ARBA00022989"/>
    </source>
</evidence>
<keyword evidence="13" id="KW-0472">Membrane</keyword>
<keyword evidence="16" id="KW-1185">Reference proteome</keyword>
<evidence type="ECO:0000256" key="5">
    <source>
        <dbReference type="ARBA" id="ARBA00013244"/>
    </source>
</evidence>
<evidence type="ECO:0000256" key="9">
    <source>
        <dbReference type="ARBA" id="ARBA00022798"/>
    </source>
</evidence>
<dbReference type="Pfam" id="PF03982">
    <property type="entry name" value="DAGAT"/>
    <property type="match status" value="1"/>
</dbReference>
<evidence type="ECO:0000256" key="1">
    <source>
        <dbReference type="ARBA" id="ARBA00004477"/>
    </source>
</evidence>
<keyword evidence="6" id="KW-0444">Lipid biosynthesis</keyword>
<dbReference type="PANTHER" id="PTHR12317:SF0">
    <property type="entry name" value="ACYLTRANSFERASE"/>
    <property type="match status" value="1"/>
</dbReference>
<evidence type="ECO:0000256" key="8">
    <source>
        <dbReference type="ARBA" id="ARBA00022692"/>
    </source>
</evidence>
<comment type="pathway">
    <text evidence="3">Lipid metabolism.</text>
</comment>
<evidence type="ECO:0000313" key="16">
    <source>
        <dbReference type="Proteomes" id="UP000013827"/>
    </source>
</evidence>
<evidence type="ECO:0000256" key="12">
    <source>
        <dbReference type="ARBA" id="ARBA00023098"/>
    </source>
</evidence>
<name>A0A0D3IHB7_EMIH1</name>
<comment type="subcellular location">
    <subcellularLocation>
        <location evidence="1">Endoplasmic reticulum membrane</location>
        <topology evidence="1">Multi-pass membrane protein</topology>
    </subcellularLocation>
</comment>
<evidence type="ECO:0000256" key="6">
    <source>
        <dbReference type="ARBA" id="ARBA00022516"/>
    </source>
</evidence>
<evidence type="ECO:0000313" key="15">
    <source>
        <dbReference type="EnsemblProtists" id="EOD10652"/>
    </source>
</evidence>
<evidence type="ECO:0000256" key="2">
    <source>
        <dbReference type="ARBA" id="ARBA00004771"/>
    </source>
</evidence>
<keyword evidence="11" id="KW-1133">Transmembrane helix</keyword>
<evidence type="ECO:0000256" key="10">
    <source>
        <dbReference type="ARBA" id="ARBA00022824"/>
    </source>
</evidence>
<reference evidence="15" key="2">
    <citation type="submission" date="2024-10" db="UniProtKB">
        <authorList>
            <consortium name="EnsemblProtists"/>
        </authorList>
    </citation>
    <scope>IDENTIFICATION</scope>
</reference>
<evidence type="ECO:0000256" key="13">
    <source>
        <dbReference type="ARBA" id="ARBA00023136"/>
    </source>
</evidence>
<dbReference type="GO" id="GO:0005789">
    <property type="term" value="C:endoplasmic reticulum membrane"/>
    <property type="evidence" value="ECO:0007669"/>
    <property type="project" value="UniProtKB-SubCell"/>
</dbReference>
<protein>
    <recommendedName>
        <fullName evidence="5">diacylglycerol O-acyltransferase</fullName>
        <ecNumber evidence="5">2.3.1.20</ecNumber>
    </recommendedName>
</protein>
<evidence type="ECO:0000256" key="7">
    <source>
        <dbReference type="ARBA" id="ARBA00022679"/>
    </source>
</evidence>
<dbReference type="EnsemblProtists" id="EOD10652">
    <property type="protein sequence ID" value="EOD10652"/>
    <property type="gene ID" value="EMIHUDRAFT_67639"/>
</dbReference>
<dbReference type="InterPro" id="IPR007130">
    <property type="entry name" value="DAGAT"/>
</dbReference>
<keyword evidence="7" id="KW-0808">Transferase</keyword>
<dbReference type="Proteomes" id="UP000013827">
    <property type="component" value="Unassembled WGS sequence"/>
</dbReference>
<comment type="similarity">
    <text evidence="4">Belongs to the diacylglycerol acyltransferase family.</text>
</comment>